<keyword evidence="2" id="KW-1133">Transmembrane helix</keyword>
<dbReference type="PANTHER" id="PTHR32309">
    <property type="entry name" value="TYROSINE-PROTEIN KINASE"/>
    <property type="match status" value="1"/>
</dbReference>
<dbReference type="InterPro" id="IPR050445">
    <property type="entry name" value="Bact_polysacc_biosynth/exp"/>
</dbReference>
<sequence>MSTMTNRFTSADNLHELVETGFKLRRRLLQFVLLVLVVSLAIALYVKPNYVASSQMVVLPSNEYTFRPTAGSHSLANEALSLENMMDSEVAIIRAPALAHAVIAEIGVKTLYPAMVRKPNVFLRLIHAVHDLIIPRKPSAPDDIIERAIPVFESHLDAVAGADNDVITISFGNPKPAVAQQVVATLQKLYLARRRSIFTDRQSRAVARAVADQRQALNAAEARLTAFQTAHNVTQFQTRESILLNQQGQMEQDLMATNSNVAQLTTSLAALHRAHGTVPPSIALQQSTNIDQRTMALRTSLDALRTRLASMLSNYRADSPEAQNLRAQIATESALLAHATANGAPSSLQSGQNPVYGQINLELMQDSAALAAARTRAAQDHTSLTHLAAQLTKLDALKAQLGTLERQRSLAAANYADATRTLSERQLVEQVDAEKRANVRVLSPPALPLNPFPLRKLIMLAGGVLALFGSVMIMLLGNFFRKGALFGRVLEADTGIPLLAIIPELGLAQMRQITINR</sequence>
<dbReference type="AlphaFoldDB" id="A0A8G2FLH4"/>
<comment type="caution">
    <text evidence="3">The sequence shown here is derived from an EMBL/GenBank/DDBJ whole genome shotgun (WGS) entry which is preliminary data.</text>
</comment>
<proteinExistence type="predicted"/>
<organism evidence="3 4">
    <name type="scientific">Acidiphilium rubrum</name>
    <dbReference type="NCBI Taxonomy" id="526"/>
    <lineage>
        <taxon>Bacteria</taxon>
        <taxon>Pseudomonadati</taxon>
        <taxon>Pseudomonadota</taxon>
        <taxon>Alphaproteobacteria</taxon>
        <taxon>Acetobacterales</taxon>
        <taxon>Acidocellaceae</taxon>
        <taxon>Acidiphilium</taxon>
    </lineage>
</organism>
<evidence type="ECO:0000256" key="1">
    <source>
        <dbReference type="SAM" id="Coils"/>
    </source>
</evidence>
<keyword evidence="4" id="KW-1185">Reference proteome</keyword>
<feature type="coiled-coil region" evidence="1">
    <location>
        <begin position="387"/>
        <end position="414"/>
    </location>
</feature>
<feature type="transmembrane region" description="Helical" evidence="2">
    <location>
        <begin position="457"/>
        <end position="480"/>
    </location>
</feature>
<dbReference type="RefSeq" id="WP_029312133.1">
    <property type="nucleotide sequence ID" value="NZ_FTNE01000012.1"/>
</dbReference>
<dbReference type="GO" id="GO:0004713">
    <property type="term" value="F:protein tyrosine kinase activity"/>
    <property type="evidence" value="ECO:0007669"/>
    <property type="project" value="TreeGrafter"/>
</dbReference>
<dbReference type="PANTHER" id="PTHR32309:SF13">
    <property type="entry name" value="FERRIC ENTEROBACTIN TRANSPORT PROTEIN FEPE"/>
    <property type="match status" value="1"/>
</dbReference>
<evidence type="ECO:0000256" key="2">
    <source>
        <dbReference type="SAM" id="Phobius"/>
    </source>
</evidence>
<reference evidence="3 4" key="1">
    <citation type="submission" date="2017-01" db="EMBL/GenBank/DDBJ databases">
        <authorList>
            <person name="Varghese N."/>
            <person name="Submissions S."/>
        </authorList>
    </citation>
    <scope>NUCLEOTIDE SEQUENCE [LARGE SCALE GENOMIC DNA]</scope>
    <source>
        <strain evidence="3 4">ATCC 35905</strain>
    </source>
</reference>
<gene>
    <name evidence="3" type="ORF">SAMN05421828_112116</name>
</gene>
<feature type="transmembrane region" description="Helical" evidence="2">
    <location>
        <begin position="28"/>
        <end position="46"/>
    </location>
</feature>
<evidence type="ECO:0000313" key="4">
    <source>
        <dbReference type="Proteomes" id="UP000186308"/>
    </source>
</evidence>
<protein>
    <submittedName>
        <fullName evidence="3">Uncharacterized protein involved in exopolysaccharide biosynthesis</fullName>
    </submittedName>
</protein>
<keyword evidence="2" id="KW-0812">Transmembrane</keyword>
<dbReference type="EMBL" id="FTNE01000012">
    <property type="protein sequence ID" value="SIQ96680.1"/>
    <property type="molecule type" value="Genomic_DNA"/>
</dbReference>
<evidence type="ECO:0000313" key="3">
    <source>
        <dbReference type="EMBL" id="SIQ96680.1"/>
    </source>
</evidence>
<accession>A0A8G2FLH4</accession>
<keyword evidence="1" id="KW-0175">Coiled coil</keyword>
<dbReference type="GO" id="GO:0005886">
    <property type="term" value="C:plasma membrane"/>
    <property type="evidence" value="ECO:0007669"/>
    <property type="project" value="TreeGrafter"/>
</dbReference>
<name>A0A8G2FLH4_ACIRU</name>
<dbReference type="Proteomes" id="UP000186308">
    <property type="component" value="Unassembled WGS sequence"/>
</dbReference>
<keyword evidence="2" id="KW-0472">Membrane</keyword>
<dbReference type="OrthoDB" id="8430685at2"/>